<accession>A0A1H9EGN2</accession>
<sequence>MIGMNLRIVSQLEREAAQIRAERRCGLAGRVNCVSLNFVVAARDERAGTDVQNRYPSPVGRIGLSLGRPPAFFAYPIEKTLRRQRVAEFAPGKISDLAELSVRPRVWSSSDGKQKGAEKCKRKSGFWQWRPVRACRPVATPLASRRCSAPDQARQGRQCLTATSRQARLSGLRQTSPIVSNIRRAATKRATPAGRPDQNANPIVAPGCGGFFIAIAAGGYPRPRPEGTRNVQ</sequence>
<reference evidence="1 2" key="1">
    <citation type="submission" date="2016-10" db="EMBL/GenBank/DDBJ databases">
        <authorList>
            <person name="de Groot N.N."/>
        </authorList>
    </citation>
    <scope>NUCLEOTIDE SEQUENCE [LARGE SCALE GENOMIC DNA]</scope>
    <source>
        <strain evidence="1 2">DSM 22007</strain>
    </source>
</reference>
<gene>
    <name evidence="1" type="ORF">SAMN04488092_10543</name>
</gene>
<evidence type="ECO:0000313" key="1">
    <source>
        <dbReference type="EMBL" id="SEQ24809.1"/>
    </source>
</evidence>
<dbReference type="AlphaFoldDB" id="A0A1H9EGN2"/>
<dbReference type="Proteomes" id="UP000198634">
    <property type="component" value="Unassembled WGS sequence"/>
</dbReference>
<dbReference type="STRING" id="657014.SAMN04488092_10543"/>
<evidence type="ECO:0000313" key="2">
    <source>
        <dbReference type="Proteomes" id="UP000198634"/>
    </source>
</evidence>
<keyword evidence="2" id="KW-1185">Reference proteome</keyword>
<dbReference type="EMBL" id="FOEP01000005">
    <property type="protein sequence ID" value="SEQ24809.1"/>
    <property type="molecule type" value="Genomic_DNA"/>
</dbReference>
<proteinExistence type="predicted"/>
<name>A0A1H9EGN2_9RHOB</name>
<protein>
    <submittedName>
        <fullName evidence="1">Uncharacterized protein</fullName>
    </submittedName>
</protein>
<organism evidence="1 2">
    <name type="scientific">Thalassovita taeanensis</name>
    <dbReference type="NCBI Taxonomy" id="657014"/>
    <lineage>
        <taxon>Bacteria</taxon>
        <taxon>Pseudomonadati</taxon>
        <taxon>Pseudomonadota</taxon>
        <taxon>Alphaproteobacteria</taxon>
        <taxon>Rhodobacterales</taxon>
        <taxon>Roseobacteraceae</taxon>
        <taxon>Thalassovita</taxon>
    </lineage>
</organism>